<accession>A0AAV1SIA0</accession>
<dbReference type="Proteomes" id="UP001314170">
    <property type="component" value="Unassembled WGS sequence"/>
</dbReference>
<dbReference type="InterPro" id="IPR000858">
    <property type="entry name" value="S_locus_glycoprot_dom"/>
</dbReference>
<dbReference type="GO" id="GO:0048544">
    <property type="term" value="P:recognition of pollen"/>
    <property type="evidence" value="ECO:0007669"/>
    <property type="project" value="InterPro"/>
</dbReference>
<dbReference type="AlphaFoldDB" id="A0AAV1SIA0"/>
<dbReference type="PANTHER" id="PTHR32444:SF235">
    <property type="entry name" value="OS01G0783900 PROTEIN"/>
    <property type="match status" value="1"/>
</dbReference>
<dbReference type="Pfam" id="PF13947">
    <property type="entry name" value="GUB_WAK_bind"/>
    <property type="match status" value="1"/>
</dbReference>
<protein>
    <recommendedName>
        <fullName evidence="2">non-specific serine/threonine protein kinase</fullName>
        <ecNumber evidence="2">2.7.11.1</ecNumber>
    </recommendedName>
</protein>
<dbReference type="Pfam" id="PF01453">
    <property type="entry name" value="B_lectin"/>
    <property type="match status" value="1"/>
</dbReference>
<comment type="catalytic activity">
    <reaction evidence="7">
        <text>L-seryl-[protein] + ATP = O-phospho-L-seryl-[protein] + ADP + H(+)</text>
        <dbReference type="Rhea" id="RHEA:17989"/>
        <dbReference type="Rhea" id="RHEA-COMP:9863"/>
        <dbReference type="Rhea" id="RHEA-COMP:11604"/>
        <dbReference type="ChEBI" id="CHEBI:15378"/>
        <dbReference type="ChEBI" id="CHEBI:29999"/>
        <dbReference type="ChEBI" id="CHEBI:30616"/>
        <dbReference type="ChEBI" id="CHEBI:83421"/>
        <dbReference type="ChEBI" id="CHEBI:456216"/>
        <dbReference type="EC" id="2.7.11.1"/>
    </reaction>
</comment>
<keyword evidence="4" id="KW-1015">Disulfide bond</keyword>
<keyword evidence="13" id="KW-1185">Reference proteome</keyword>
<dbReference type="EC" id="2.7.11.1" evidence="2"/>
<dbReference type="InterPro" id="IPR003609">
    <property type="entry name" value="Pan_app"/>
</dbReference>
<feature type="domain" description="Apple" evidence="11">
    <location>
        <begin position="345"/>
        <end position="433"/>
    </location>
</feature>
<name>A0AAV1SIA0_9ROSI</name>
<gene>
    <name evidence="12" type="ORF">DCAF_LOCUS22722</name>
</gene>
<evidence type="ECO:0000313" key="12">
    <source>
        <dbReference type="EMBL" id="CAK7349998.1"/>
    </source>
</evidence>
<dbReference type="PROSITE" id="PS50026">
    <property type="entry name" value="EGF_3"/>
    <property type="match status" value="1"/>
</dbReference>
<evidence type="ECO:0000256" key="5">
    <source>
        <dbReference type="ARBA" id="ARBA00023180"/>
    </source>
</evidence>
<evidence type="ECO:0000259" key="11">
    <source>
        <dbReference type="PROSITE" id="PS50948"/>
    </source>
</evidence>
<comment type="caution">
    <text evidence="12">The sequence shown here is derived from an EMBL/GenBank/DDBJ whole genome shotgun (WGS) entry which is preliminary data.</text>
</comment>
<evidence type="ECO:0000256" key="1">
    <source>
        <dbReference type="ARBA" id="ARBA00004167"/>
    </source>
</evidence>
<dbReference type="SMART" id="SM00473">
    <property type="entry name" value="PAN_AP"/>
    <property type="match status" value="1"/>
</dbReference>
<dbReference type="InterPro" id="IPR036426">
    <property type="entry name" value="Bulb-type_lectin_dom_sf"/>
</dbReference>
<evidence type="ECO:0000256" key="2">
    <source>
        <dbReference type="ARBA" id="ARBA00012513"/>
    </source>
</evidence>
<feature type="non-terminal residue" evidence="12">
    <location>
        <position position="607"/>
    </location>
</feature>
<evidence type="ECO:0000256" key="8">
    <source>
        <dbReference type="PROSITE-ProRule" id="PRU00076"/>
    </source>
</evidence>
<dbReference type="Gene3D" id="2.90.10.10">
    <property type="entry name" value="Bulb-type lectin domain"/>
    <property type="match status" value="1"/>
</dbReference>
<evidence type="ECO:0000256" key="7">
    <source>
        <dbReference type="ARBA" id="ARBA00048679"/>
    </source>
</evidence>
<evidence type="ECO:0000256" key="3">
    <source>
        <dbReference type="ARBA" id="ARBA00022729"/>
    </source>
</evidence>
<evidence type="ECO:0000256" key="4">
    <source>
        <dbReference type="ARBA" id="ARBA00023157"/>
    </source>
</evidence>
<evidence type="ECO:0000259" key="10">
    <source>
        <dbReference type="PROSITE" id="PS50927"/>
    </source>
</evidence>
<feature type="domain" description="Bulb-type lectin" evidence="10">
    <location>
        <begin position="21"/>
        <end position="146"/>
    </location>
</feature>
<organism evidence="12 13">
    <name type="scientific">Dovyalis caffra</name>
    <dbReference type="NCBI Taxonomy" id="77055"/>
    <lineage>
        <taxon>Eukaryota</taxon>
        <taxon>Viridiplantae</taxon>
        <taxon>Streptophyta</taxon>
        <taxon>Embryophyta</taxon>
        <taxon>Tracheophyta</taxon>
        <taxon>Spermatophyta</taxon>
        <taxon>Magnoliopsida</taxon>
        <taxon>eudicotyledons</taxon>
        <taxon>Gunneridae</taxon>
        <taxon>Pentapetalae</taxon>
        <taxon>rosids</taxon>
        <taxon>fabids</taxon>
        <taxon>Malpighiales</taxon>
        <taxon>Salicaceae</taxon>
        <taxon>Flacourtieae</taxon>
        <taxon>Dovyalis</taxon>
    </lineage>
</organism>
<dbReference type="InterPro" id="IPR025287">
    <property type="entry name" value="WAK_GUB"/>
</dbReference>
<dbReference type="CDD" id="cd00028">
    <property type="entry name" value="B_lectin"/>
    <property type="match status" value="1"/>
</dbReference>
<evidence type="ECO:0000313" key="13">
    <source>
        <dbReference type="Proteomes" id="UP001314170"/>
    </source>
</evidence>
<reference evidence="12 13" key="1">
    <citation type="submission" date="2024-01" db="EMBL/GenBank/DDBJ databases">
        <authorList>
            <person name="Waweru B."/>
        </authorList>
    </citation>
    <scope>NUCLEOTIDE SEQUENCE [LARGE SCALE GENOMIC DNA]</scope>
</reference>
<dbReference type="PROSITE" id="PS50927">
    <property type="entry name" value="BULB_LECTIN"/>
    <property type="match status" value="1"/>
</dbReference>
<comment type="caution">
    <text evidence="8">Lacks conserved residue(s) required for the propagation of feature annotation.</text>
</comment>
<comment type="catalytic activity">
    <reaction evidence="6">
        <text>L-threonyl-[protein] + ATP = O-phospho-L-threonyl-[protein] + ADP + H(+)</text>
        <dbReference type="Rhea" id="RHEA:46608"/>
        <dbReference type="Rhea" id="RHEA-COMP:11060"/>
        <dbReference type="Rhea" id="RHEA-COMP:11605"/>
        <dbReference type="ChEBI" id="CHEBI:15378"/>
        <dbReference type="ChEBI" id="CHEBI:30013"/>
        <dbReference type="ChEBI" id="CHEBI:30616"/>
        <dbReference type="ChEBI" id="CHEBI:61977"/>
        <dbReference type="ChEBI" id="CHEBI:456216"/>
        <dbReference type="EC" id="2.7.11.1"/>
    </reaction>
</comment>
<dbReference type="InterPro" id="IPR001480">
    <property type="entry name" value="Bulb-type_lectin_dom"/>
</dbReference>
<dbReference type="CDD" id="cd01098">
    <property type="entry name" value="PAN_AP_plant"/>
    <property type="match status" value="1"/>
</dbReference>
<dbReference type="SMART" id="SM00108">
    <property type="entry name" value="B_lectin"/>
    <property type="match status" value="1"/>
</dbReference>
<dbReference type="EMBL" id="CAWUPB010001178">
    <property type="protein sequence ID" value="CAK7349998.1"/>
    <property type="molecule type" value="Genomic_DNA"/>
</dbReference>
<proteinExistence type="predicted"/>
<dbReference type="InterPro" id="IPR000742">
    <property type="entry name" value="EGF"/>
</dbReference>
<feature type="non-terminal residue" evidence="12">
    <location>
        <position position="1"/>
    </location>
</feature>
<evidence type="ECO:0000256" key="6">
    <source>
        <dbReference type="ARBA" id="ARBA00047899"/>
    </source>
</evidence>
<dbReference type="Pfam" id="PF00954">
    <property type="entry name" value="S_locus_glycop"/>
    <property type="match status" value="1"/>
</dbReference>
<keyword evidence="5" id="KW-0325">Glycoprotein</keyword>
<dbReference type="PANTHER" id="PTHR32444">
    <property type="entry name" value="BULB-TYPE LECTIN DOMAIN-CONTAINING PROTEIN"/>
    <property type="match status" value="1"/>
</dbReference>
<dbReference type="GO" id="GO:0004674">
    <property type="term" value="F:protein serine/threonine kinase activity"/>
    <property type="evidence" value="ECO:0007669"/>
    <property type="project" value="UniProtKB-EC"/>
</dbReference>
<keyword evidence="3" id="KW-0732">Signal</keyword>
<dbReference type="Pfam" id="PF08276">
    <property type="entry name" value="PAN_2"/>
    <property type="match status" value="1"/>
</dbReference>
<comment type="subcellular location">
    <subcellularLocation>
        <location evidence="1">Membrane</location>
        <topology evidence="1">Single-pass membrane protein</topology>
    </subcellularLocation>
</comment>
<evidence type="ECO:0000259" key="9">
    <source>
        <dbReference type="PROSITE" id="PS50026"/>
    </source>
</evidence>
<dbReference type="SUPFAM" id="SSF51110">
    <property type="entry name" value="alpha-D-mannose-specific plant lectins"/>
    <property type="match status" value="1"/>
</dbReference>
<dbReference type="PROSITE" id="PS50948">
    <property type="entry name" value="PAN"/>
    <property type="match status" value="1"/>
</dbReference>
<sequence>ASLSPKELDGEGGEFGLLKEFKSRGSLLSDEGGETLVSARRKFELGFFTLEESSVDRSYVGIWYYRSNPRIVVWIANRNRPLFDSGAVFAVTGDGNLGILDRNGNNYWSTELKSTSKPAYREAKLLDSGNLVLGDKLLANSLWQSFEHPTDTFLPGMKMNENLKLISWKSQVDPAEGNFTFQQEEETKQFVIWNGYTKHWTSGESGNVFSSETMPDGIAYFLSNFTRSNRTEGIENFPSNLTRVNRTGGIDYTRLNRTLSDYTNTRIRLDMEGKLQYWTFDTNWSLLWWEPRDKCSVLNACGNFGSCNPYNKLACKCLPGFEPKSPENWKNGDFSGGCIRSSAVCGKNDTFLSLKMMRVGRSETRPVVEDENKCREECLNNCRCQAYSYIEGEPNRRRDRQPSNNVCWIWIDDLKDLQEEYSYGGLDLFVRVTLSDIESKAKSCEPCGTNVIPYPLSTGSDCGDPMYFNFYCDNSTGEISFKTHNDTYSVTTINPDTRTFFIQVTDVGNCNSSTRGEIQKFNLSFPFKVNTVNPWCDAPAGNTSSDVPSQGIFEIDIGWEPPPEPICTSSADCEDWPNSTCNVTGDTARCLCDSNFRWDGIALNCAR</sequence>
<feature type="domain" description="EGF-like" evidence="9">
    <location>
        <begin position="291"/>
        <end position="327"/>
    </location>
</feature>
<keyword evidence="8" id="KW-0245">EGF-like domain</keyword>